<dbReference type="Proteomes" id="UP000181790">
    <property type="component" value="Unassembled WGS sequence"/>
</dbReference>
<accession>A0A1S2VGM8</accession>
<dbReference type="InterPro" id="IPR036179">
    <property type="entry name" value="Ig-like_dom_sf"/>
</dbReference>
<evidence type="ECO:0000259" key="1">
    <source>
        <dbReference type="PROSITE" id="PS50835"/>
    </source>
</evidence>
<keyword evidence="3" id="KW-1185">Reference proteome</keyword>
<gene>
    <name evidence="2" type="ORF">BLX24_22145</name>
</gene>
<proteinExistence type="predicted"/>
<evidence type="ECO:0000313" key="2">
    <source>
        <dbReference type="EMBL" id="OIN57048.1"/>
    </source>
</evidence>
<dbReference type="EMBL" id="MORL01000016">
    <property type="protein sequence ID" value="OIN57048.1"/>
    <property type="molecule type" value="Genomic_DNA"/>
</dbReference>
<protein>
    <recommendedName>
        <fullName evidence="1">Ig-like domain-containing protein</fullName>
    </recommendedName>
</protein>
<dbReference type="AlphaFoldDB" id="A0A1S2VGM8"/>
<dbReference type="Gene3D" id="2.60.40.10">
    <property type="entry name" value="Immunoglobulins"/>
    <property type="match status" value="1"/>
</dbReference>
<dbReference type="InterPro" id="IPR013783">
    <property type="entry name" value="Ig-like_fold"/>
</dbReference>
<dbReference type="InterPro" id="IPR007110">
    <property type="entry name" value="Ig-like_dom"/>
</dbReference>
<comment type="caution">
    <text evidence="2">The sequence shown here is derived from an EMBL/GenBank/DDBJ whole genome shotgun (WGS) entry which is preliminary data.</text>
</comment>
<dbReference type="Gene3D" id="2.60.40.740">
    <property type="match status" value="1"/>
</dbReference>
<evidence type="ECO:0000313" key="3">
    <source>
        <dbReference type="Proteomes" id="UP000181790"/>
    </source>
</evidence>
<reference evidence="2 3" key="1">
    <citation type="submission" date="2016-10" db="EMBL/GenBank/DDBJ databases">
        <title>Arsenicibacter rosenii gen. nov., sp. nov., an efficient arsenic-methylating bacterium isolated from an arsenic-contaminated paddy soil.</title>
        <authorList>
            <person name="Huang K."/>
        </authorList>
    </citation>
    <scope>NUCLEOTIDE SEQUENCE [LARGE SCALE GENOMIC DNA]</scope>
    <source>
        <strain evidence="2 3">SM-1</strain>
    </source>
</reference>
<dbReference type="SUPFAM" id="SSF48726">
    <property type="entry name" value="Immunoglobulin"/>
    <property type="match status" value="1"/>
</dbReference>
<feature type="domain" description="Ig-like" evidence="1">
    <location>
        <begin position="1"/>
        <end position="131"/>
    </location>
</feature>
<organism evidence="2 3">
    <name type="scientific">Arsenicibacter rosenii</name>
    <dbReference type="NCBI Taxonomy" id="1750698"/>
    <lineage>
        <taxon>Bacteria</taxon>
        <taxon>Pseudomonadati</taxon>
        <taxon>Bacteroidota</taxon>
        <taxon>Cytophagia</taxon>
        <taxon>Cytophagales</taxon>
        <taxon>Spirosomataceae</taxon>
        <taxon>Arsenicibacter</taxon>
    </lineage>
</organism>
<name>A0A1S2VGM8_9BACT</name>
<dbReference type="PROSITE" id="PS50835">
    <property type="entry name" value="IG_LIKE"/>
    <property type="match status" value="1"/>
</dbReference>
<sequence>MGAYEVQNGGLISTLILQQPVSATAVCSGGNVTAGVSVTGTGLSYQWYKDGQLLNPAQSTTALSLTAVTPADQGAYRLGITGNCLSTTSTAFNLTVRSVPSATVTAAPSATLTCDVSSLTLTANTDATTYAWPDGSTGKTYVVQQTGTYSVSVTDANGCSAVSNSLTVDQNLQPPVISIQSVTVCQGQPASLSVTGCLAGTVHWASGAIGPVLTMTNLLSTTVISATCLAGSCSATASGSAVVGLVLPAPAVIHALSVNEAACPVRLQGLASGTSFVVTNASGYVFSQVFRQSGTYDVAAEGLTTAGVYTLTVTNANACGTGTPVSRTLTVGRTCP</sequence>